<proteinExistence type="predicted"/>
<protein>
    <submittedName>
        <fullName evidence="1">Uncharacterized protein</fullName>
    </submittedName>
</protein>
<name>A0A8S5M2Z0_9CAUD</name>
<evidence type="ECO:0000313" key="1">
    <source>
        <dbReference type="EMBL" id="DAD76447.1"/>
    </source>
</evidence>
<reference evidence="1" key="1">
    <citation type="journal article" date="2021" name="Proc. Natl. Acad. Sci. U.S.A.">
        <title>A Catalog of Tens of Thousands of Viruses from Human Metagenomes Reveals Hidden Associations with Chronic Diseases.</title>
        <authorList>
            <person name="Tisza M.J."/>
            <person name="Buck C.B."/>
        </authorList>
    </citation>
    <scope>NUCLEOTIDE SEQUENCE</scope>
    <source>
        <strain evidence="1">CtMVT27</strain>
    </source>
</reference>
<dbReference type="EMBL" id="BK014801">
    <property type="protein sequence ID" value="DAD76447.1"/>
    <property type="molecule type" value="Genomic_DNA"/>
</dbReference>
<sequence length="53" mass="5991">MDTPTFRDCVYRLIEGLYLPLQTPSVGRKACQNVLCQFPLYKGSILALLEVCL</sequence>
<organism evidence="1">
    <name type="scientific">Caudovirales sp. ctMVT27</name>
    <dbReference type="NCBI Taxonomy" id="2826771"/>
    <lineage>
        <taxon>Viruses</taxon>
        <taxon>Duplodnaviria</taxon>
        <taxon>Heunggongvirae</taxon>
        <taxon>Uroviricota</taxon>
        <taxon>Caudoviricetes</taxon>
    </lineage>
</organism>
<accession>A0A8S5M2Z0</accession>